<feature type="compositionally biased region" description="Low complexity" evidence="8">
    <location>
        <begin position="186"/>
        <end position="204"/>
    </location>
</feature>
<protein>
    <recommendedName>
        <fullName evidence="11">Protein BIG GRAIN 1-like B</fullName>
    </recommendedName>
</protein>
<dbReference type="Proteomes" id="UP001408789">
    <property type="component" value="Unassembled WGS sequence"/>
</dbReference>
<dbReference type="GO" id="GO:0005886">
    <property type="term" value="C:plasma membrane"/>
    <property type="evidence" value="ECO:0007669"/>
    <property type="project" value="UniProtKB-SubCell"/>
</dbReference>
<dbReference type="EMBL" id="JBCNJP010000025">
    <property type="protein sequence ID" value="KAK9054962.1"/>
    <property type="molecule type" value="Genomic_DNA"/>
</dbReference>
<evidence type="ECO:0000256" key="3">
    <source>
        <dbReference type="ARBA" id="ARBA00010067"/>
    </source>
</evidence>
<keyword evidence="6" id="KW-0472">Membrane</keyword>
<dbReference type="GO" id="GO:0009734">
    <property type="term" value="P:auxin-activated signaling pathway"/>
    <property type="evidence" value="ECO:0007669"/>
    <property type="project" value="UniProtKB-KW"/>
</dbReference>
<proteinExistence type="inferred from homology"/>
<evidence type="ECO:0000256" key="7">
    <source>
        <dbReference type="ARBA" id="ARBA00023294"/>
    </source>
</evidence>
<comment type="function">
    <text evidence="1">Involved in auxin transport. Regulator of the auxin signaling pathway.</text>
</comment>
<accession>A0AAP0CIW1</accession>
<evidence type="ECO:0000313" key="10">
    <source>
        <dbReference type="Proteomes" id="UP001408789"/>
    </source>
</evidence>
<sequence>MHGWTHKSARQSKTQNPSFSSTLLDEIYGSIDSGDAKPAGGGRARASGAVEDEGIATLRRAFLVQKWMDMKVNAKSLTHRRRASSLPDSDRKPTIDDDDQFWSSGSVCRRSHRPSCFGPLGPKLAKADVFMKKHQPHTDDRNVKKVKEPISPGARLTTFLNSLFTNGRLKKPQHLSNEKIERTSKSTHGSTCSSASSFTRSCLSKHSPRSREKLNNGTRRTVRFYPVSVIIDEESRPCGEKFIFGEQDLMKVRVTTMLEDKIDDDDYDDNDNDDDFASDASSDLFELDHLKECDELPVYETTHFGTNRAIANGLIY</sequence>
<organism evidence="9 10">
    <name type="scientific">Deinandra increscens subsp. villosa</name>
    <dbReference type="NCBI Taxonomy" id="3103831"/>
    <lineage>
        <taxon>Eukaryota</taxon>
        <taxon>Viridiplantae</taxon>
        <taxon>Streptophyta</taxon>
        <taxon>Embryophyta</taxon>
        <taxon>Tracheophyta</taxon>
        <taxon>Spermatophyta</taxon>
        <taxon>Magnoliopsida</taxon>
        <taxon>eudicotyledons</taxon>
        <taxon>Gunneridae</taxon>
        <taxon>Pentapetalae</taxon>
        <taxon>asterids</taxon>
        <taxon>campanulids</taxon>
        <taxon>Asterales</taxon>
        <taxon>Asteraceae</taxon>
        <taxon>Asteroideae</taxon>
        <taxon>Heliantheae alliance</taxon>
        <taxon>Madieae</taxon>
        <taxon>Madiinae</taxon>
        <taxon>Deinandra</taxon>
    </lineage>
</organism>
<dbReference type="InterPro" id="IPR039621">
    <property type="entry name" value="BG1-like"/>
</dbReference>
<comment type="similarity">
    <text evidence="3">Belongs to the BIG GRAIN 1 (BG1) plant protein family.</text>
</comment>
<reference evidence="9 10" key="1">
    <citation type="submission" date="2024-04" db="EMBL/GenBank/DDBJ databases">
        <title>The reference genome of an endangered Asteraceae, Deinandra increscens subsp. villosa, native to the Central Coast of California.</title>
        <authorList>
            <person name="Guilliams M."/>
            <person name="Hasenstab-Lehman K."/>
            <person name="Meyer R."/>
            <person name="Mcevoy S."/>
        </authorList>
    </citation>
    <scope>NUCLEOTIDE SEQUENCE [LARGE SCALE GENOMIC DNA]</scope>
    <source>
        <tissue evidence="9">Leaf</tissue>
    </source>
</reference>
<evidence type="ECO:0000256" key="2">
    <source>
        <dbReference type="ARBA" id="ARBA00004236"/>
    </source>
</evidence>
<keyword evidence="10" id="KW-1185">Reference proteome</keyword>
<evidence type="ECO:0008006" key="11">
    <source>
        <dbReference type="Google" id="ProtNLM"/>
    </source>
</evidence>
<dbReference type="PANTHER" id="PTHR33541:SF12">
    <property type="entry name" value="PROTEIN BIG GRAIN 1-LIKE A"/>
    <property type="match status" value="1"/>
</dbReference>
<name>A0AAP0CIW1_9ASTR</name>
<dbReference type="AlphaFoldDB" id="A0AAP0CIW1"/>
<dbReference type="PANTHER" id="PTHR33541">
    <property type="entry name" value="PROTEIN BIG GRAIN 1-LIKE A-RELATED"/>
    <property type="match status" value="1"/>
</dbReference>
<feature type="region of interest" description="Disordered" evidence="8">
    <location>
        <begin position="172"/>
        <end position="215"/>
    </location>
</feature>
<keyword evidence="4" id="KW-0813">Transport</keyword>
<evidence type="ECO:0000256" key="6">
    <source>
        <dbReference type="ARBA" id="ARBA00023136"/>
    </source>
</evidence>
<feature type="region of interest" description="Disordered" evidence="8">
    <location>
        <begin position="77"/>
        <end position="104"/>
    </location>
</feature>
<evidence type="ECO:0000256" key="5">
    <source>
        <dbReference type="ARBA" id="ARBA00022475"/>
    </source>
</evidence>
<comment type="subcellular location">
    <subcellularLocation>
        <location evidence="2">Cell membrane</location>
    </subcellularLocation>
</comment>
<evidence type="ECO:0000313" key="9">
    <source>
        <dbReference type="EMBL" id="KAK9054962.1"/>
    </source>
</evidence>
<evidence type="ECO:0000256" key="1">
    <source>
        <dbReference type="ARBA" id="ARBA00002281"/>
    </source>
</evidence>
<keyword evidence="7" id="KW-0927">Auxin signaling pathway</keyword>
<evidence type="ECO:0000256" key="4">
    <source>
        <dbReference type="ARBA" id="ARBA00022448"/>
    </source>
</evidence>
<comment type="caution">
    <text evidence="9">The sequence shown here is derived from an EMBL/GenBank/DDBJ whole genome shotgun (WGS) entry which is preliminary data.</text>
</comment>
<gene>
    <name evidence="9" type="ORF">SSX86_026041</name>
</gene>
<keyword evidence="5" id="KW-1003">Cell membrane</keyword>
<evidence type="ECO:0000256" key="8">
    <source>
        <dbReference type="SAM" id="MobiDB-lite"/>
    </source>
</evidence>